<sequence>MFSRADTVESIPNKLINIIEDRAKLHVNSGFYTLDIC</sequence>
<name>U7QKQ6_9CYAN</name>
<protein>
    <submittedName>
        <fullName evidence="1">Uncharacterized protein</fullName>
    </submittedName>
</protein>
<dbReference type="AlphaFoldDB" id="U7QKQ6"/>
<organism evidence="1 2">
    <name type="scientific">Lyngbya aestuarii BL J</name>
    <dbReference type="NCBI Taxonomy" id="1348334"/>
    <lineage>
        <taxon>Bacteria</taxon>
        <taxon>Bacillati</taxon>
        <taxon>Cyanobacteriota</taxon>
        <taxon>Cyanophyceae</taxon>
        <taxon>Oscillatoriophycideae</taxon>
        <taxon>Oscillatoriales</taxon>
        <taxon>Microcoleaceae</taxon>
        <taxon>Lyngbya</taxon>
    </lineage>
</organism>
<reference evidence="1 2" key="1">
    <citation type="journal article" date="2013" name="Front. Microbiol.">
        <title>Comparative genomic analyses of the cyanobacterium, Lyngbya aestuarii BL J, a powerful hydrogen producer.</title>
        <authorList>
            <person name="Kothari A."/>
            <person name="Vaughn M."/>
            <person name="Garcia-Pichel F."/>
        </authorList>
    </citation>
    <scope>NUCLEOTIDE SEQUENCE [LARGE SCALE GENOMIC DNA]</scope>
    <source>
        <strain evidence="1 2">BL J</strain>
    </source>
</reference>
<dbReference type="Proteomes" id="UP000017127">
    <property type="component" value="Unassembled WGS sequence"/>
</dbReference>
<gene>
    <name evidence="1" type="ORF">M595_1565</name>
</gene>
<accession>U7QKQ6</accession>
<proteinExistence type="predicted"/>
<dbReference type="EMBL" id="AUZM01000010">
    <property type="protein sequence ID" value="ERT08539.1"/>
    <property type="molecule type" value="Genomic_DNA"/>
</dbReference>
<evidence type="ECO:0000313" key="2">
    <source>
        <dbReference type="Proteomes" id="UP000017127"/>
    </source>
</evidence>
<comment type="caution">
    <text evidence="1">The sequence shown here is derived from an EMBL/GenBank/DDBJ whole genome shotgun (WGS) entry which is preliminary data.</text>
</comment>
<keyword evidence="2" id="KW-1185">Reference proteome</keyword>
<evidence type="ECO:0000313" key="1">
    <source>
        <dbReference type="EMBL" id="ERT08539.1"/>
    </source>
</evidence>